<dbReference type="Pfam" id="PF03060">
    <property type="entry name" value="NMO"/>
    <property type="match status" value="1"/>
</dbReference>
<keyword evidence="3" id="KW-0560">Oxidoreductase</keyword>
<dbReference type="EMBL" id="BARU01004033">
    <property type="protein sequence ID" value="GAH18470.1"/>
    <property type="molecule type" value="Genomic_DNA"/>
</dbReference>
<protein>
    <submittedName>
        <fullName evidence="4">Uncharacterized protein</fullName>
    </submittedName>
</protein>
<dbReference type="InterPro" id="IPR004136">
    <property type="entry name" value="NMO"/>
</dbReference>
<dbReference type="Gene3D" id="3.20.20.70">
    <property type="entry name" value="Aldolase class I"/>
    <property type="match status" value="1"/>
</dbReference>
<evidence type="ECO:0000313" key="4">
    <source>
        <dbReference type="EMBL" id="GAH18470.1"/>
    </source>
</evidence>
<comment type="caution">
    <text evidence="4">The sequence shown here is derived from an EMBL/GenBank/DDBJ whole genome shotgun (WGS) entry which is preliminary data.</text>
</comment>
<name>X1EDS9_9ZZZZ</name>
<dbReference type="SUPFAM" id="SSF51412">
    <property type="entry name" value="Inosine monophosphate dehydrogenase (IMPDH)"/>
    <property type="match status" value="1"/>
</dbReference>
<evidence type="ECO:0000256" key="2">
    <source>
        <dbReference type="ARBA" id="ARBA00022643"/>
    </source>
</evidence>
<feature type="non-terminal residue" evidence="4">
    <location>
        <position position="1"/>
    </location>
</feature>
<reference evidence="4" key="1">
    <citation type="journal article" date="2014" name="Front. Microbiol.">
        <title>High frequency of phylogenetically diverse reductive dehalogenase-homologous genes in deep subseafloor sedimentary metagenomes.</title>
        <authorList>
            <person name="Kawai M."/>
            <person name="Futagami T."/>
            <person name="Toyoda A."/>
            <person name="Takaki Y."/>
            <person name="Nishi S."/>
            <person name="Hori S."/>
            <person name="Arai W."/>
            <person name="Tsubouchi T."/>
            <person name="Morono Y."/>
            <person name="Uchiyama I."/>
            <person name="Ito T."/>
            <person name="Fujiyama A."/>
            <person name="Inagaki F."/>
            <person name="Takami H."/>
        </authorList>
    </citation>
    <scope>NUCLEOTIDE SEQUENCE</scope>
    <source>
        <strain evidence="4">Expedition CK06-06</strain>
    </source>
</reference>
<dbReference type="GO" id="GO:0018580">
    <property type="term" value="F:nitronate monooxygenase activity"/>
    <property type="evidence" value="ECO:0007669"/>
    <property type="project" value="InterPro"/>
</dbReference>
<dbReference type="PANTHER" id="PTHR32332:SF20">
    <property type="entry name" value="2-NITROPROPANE DIOXYGENASE-LIKE PROTEIN"/>
    <property type="match status" value="1"/>
</dbReference>
<dbReference type="AlphaFoldDB" id="X1EDS9"/>
<keyword evidence="1" id="KW-0285">Flavoprotein</keyword>
<proteinExistence type="predicted"/>
<organism evidence="4">
    <name type="scientific">marine sediment metagenome</name>
    <dbReference type="NCBI Taxonomy" id="412755"/>
    <lineage>
        <taxon>unclassified sequences</taxon>
        <taxon>metagenomes</taxon>
        <taxon>ecological metagenomes</taxon>
    </lineage>
</organism>
<sequence length="272" mass="29464">TFPTVKELQQEIKKTKSLTDKPFAVNVTLIPTRRSVNYEEYISAAIEEGVDIIETSGRSPEPYMKLLKDARVTVMHKCTRVRDARTAERVGVDAVSIIGFESGGHPGIYDVSSLVLIPATLDAVKIPVIAAGGIGDARGFIAALALGAEGVLMGTRFMASQECALHPKIQELLLQARETDTLIIQRSIKNAARVMKSDFAQSVLEMEEQGATLEELVPLISGLQTKQAYQEGSVNDAVLACGQIIGLIHDIPSVREIIEGIISEAKLISQRL</sequence>
<accession>X1EDS9</accession>
<feature type="non-terminal residue" evidence="4">
    <location>
        <position position="272"/>
    </location>
</feature>
<dbReference type="PANTHER" id="PTHR32332">
    <property type="entry name" value="2-NITROPROPANE DIOXYGENASE"/>
    <property type="match status" value="1"/>
</dbReference>
<gene>
    <name evidence="4" type="ORF">S03H2_08329</name>
</gene>
<dbReference type="InterPro" id="IPR013785">
    <property type="entry name" value="Aldolase_TIM"/>
</dbReference>
<dbReference type="CDD" id="cd04730">
    <property type="entry name" value="NPD_like"/>
    <property type="match status" value="1"/>
</dbReference>
<keyword evidence="2" id="KW-0288">FMN</keyword>
<evidence type="ECO:0000256" key="1">
    <source>
        <dbReference type="ARBA" id="ARBA00022630"/>
    </source>
</evidence>
<evidence type="ECO:0000256" key="3">
    <source>
        <dbReference type="ARBA" id="ARBA00023002"/>
    </source>
</evidence>